<proteinExistence type="predicted"/>
<sequence>MISRSVASIGFLRADCFLLLRAISGVPTWNRVGGGTRTIRWMCTESLSTAKKIPTKDLWKDGRYGKCLNCGKPVQFPGLSHWKCEACGWVAREDPMNAKGAQEEETDFK</sequence>
<feature type="signal peptide" evidence="1">
    <location>
        <begin position="1"/>
        <end position="25"/>
    </location>
</feature>
<evidence type="ECO:0000256" key="1">
    <source>
        <dbReference type="SAM" id="SignalP"/>
    </source>
</evidence>
<dbReference type="AlphaFoldDB" id="A0A7S2ZU65"/>
<gene>
    <name evidence="2" type="ORF">RMAR00112_LOCUS19559</name>
</gene>
<reference evidence="2" key="1">
    <citation type="submission" date="2021-01" db="EMBL/GenBank/DDBJ databases">
        <authorList>
            <person name="Corre E."/>
            <person name="Pelletier E."/>
            <person name="Niang G."/>
            <person name="Scheremetjew M."/>
            <person name="Finn R."/>
            <person name="Kale V."/>
            <person name="Holt S."/>
            <person name="Cochrane G."/>
            <person name="Meng A."/>
            <person name="Brown T."/>
            <person name="Cohen L."/>
        </authorList>
    </citation>
    <scope>NUCLEOTIDE SEQUENCE</scope>
    <source>
        <strain evidence="2">CCMP 769</strain>
    </source>
</reference>
<feature type="chain" id="PRO_5030583095" evidence="1">
    <location>
        <begin position="26"/>
        <end position="109"/>
    </location>
</feature>
<organism evidence="2">
    <name type="scientific">Rhodosorus marinus</name>
    <dbReference type="NCBI Taxonomy" id="101924"/>
    <lineage>
        <taxon>Eukaryota</taxon>
        <taxon>Rhodophyta</taxon>
        <taxon>Stylonematophyceae</taxon>
        <taxon>Stylonematales</taxon>
        <taxon>Stylonemataceae</taxon>
        <taxon>Rhodosorus</taxon>
    </lineage>
</organism>
<dbReference type="EMBL" id="HBHW01025231">
    <property type="protein sequence ID" value="CAE0051559.1"/>
    <property type="molecule type" value="Transcribed_RNA"/>
</dbReference>
<protein>
    <submittedName>
        <fullName evidence="2">Uncharacterized protein</fullName>
    </submittedName>
</protein>
<evidence type="ECO:0000313" key="2">
    <source>
        <dbReference type="EMBL" id="CAE0051559.1"/>
    </source>
</evidence>
<name>A0A7S2ZU65_9RHOD</name>
<keyword evidence="1" id="KW-0732">Signal</keyword>
<accession>A0A7S2ZU65</accession>